<feature type="transmembrane region" description="Helical" evidence="7">
    <location>
        <begin position="71"/>
        <end position="93"/>
    </location>
</feature>
<evidence type="ECO:0000256" key="6">
    <source>
        <dbReference type="ARBA" id="ARBA00023136"/>
    </source>
</evidence>
<dbReference type="EMBL" id="JABAGR010000001">
    <property type="protein sequence ID" value="NMF25027.1"/>
    <property type="molecule type" value="Genomic_DNA"/>
</dbReference>
<evidence type="ECO:0000313" key="10">
    <source>
        <dbReference type="Proteomes" id="UP000565613"/>
    </source>
</evidence>
<feature type="transmembrane region" description="Helical" evidence="7">
    <location>
        <begin position="128"/>
        <end position="148"/>
    </location>
</feature>
<feature type="transmembrane region" description="Helical" evidence="7">
    <location>
        <begin position="160"/>
        <end position="179"/>
    </location>
</feature>
<dbReference type="PANTHER" id="PTHR23514:SF3">
    <property type="entry name" value="BYPASS OF STOP CODON PROTEIN 6"/>
    <property type="match status" value="1"/>
</dbReference>
<dbReference type="SUPFAM" id="SSF103473">
    <property type="entry name" value="MFS general substrate transporter"/>
    <property type="match status" value="1"/>
</dbReference>
<feature type="domain" description="Major facilitator superfamily (MFS) profile" evidence="8">
    <location>
        <begin position="5"/>
        <end position="387"/>
    </location>
</feature>
<keyword evidence="4 7" id="KW-0812">Transmembrane</keyword>
<dbReference type="InterPro" id="IPR051788">
    <property type="entry name" value="MFS_Transporter"/>
</dbReference>
<comment type="subcellular location">
    <subcellularLocation>
        <location evidence="1">Cell membrane</location>
        <topology evidence="1">Multi-pass membrane protein</topology>
    </subcellularLocation>
</comment>
<feature type="transmembrane region" description="Helical" evidence="7">
    <location>
        <begin position="99"/>
        <end position="121"/>
    </location>
</feature>
<dbReference type="AlphaFoldDB" id="A0A7X9T9D3"/>
<evidence type="ECO:0000313" key="9">
    <source>
        <dbReference type="EMBL" id="NMF25027.1"/>
    </source>
</evidence>
<keyword evidence="5 7" id="KW-1133">Transmembrane helix</keyword>
<evidence type="ECO:0000256" key="7">
    <source>
        <dbReference type="SAM" id="Phobius"/>
    </source>
</evidence>
<sequence>MTPALLAIIYLSFVSLGLPDGLLGAAWPAMHSDLGAAVSLAGAISVVICLGTIVSSLMTDRLVRRLGTGRLTAASVAMTAVALFGFSTCTALWQLVLWAIPYGLGAGAVDAALNAFVATHYAARHMNWLHCCWGIGAAMGPTVMSWQMAGPAGWPGGYRVVGVVQVALVAAIALSLPLWHDRAAGADASDEGHGRDGVPATRRELLRRPGVPQAMVGFLCYCALESSCGLWASTLLVLGHGVPAQTAALLASLFYAGITVGRLLSGVLTLRLDGRQLLRLGEVIMALGLATLLLAPGELALGAGLALLGLGCAPIYPQMIQLTPVRFGTDGTQSLMGMQMACAYVGSMAFPPLMGLVVERVSPLLLPVVAAALLAAMTVCLEVCDRRAGGVGAKAAVGEQAGR</sequence>
<dbReference type="Pfam" id="PF07690">
    <property type="entry name" value="MFS_1"/>
    <property type="match status" value="1"/>
</dbReference>
<feature type="transmembrane region" description="Helical" evidence="7">
    <location>
        <begin position="216"/>
        <end position="238"/>
    </location>
</feature>
<comment type="similarity">
    <text evidence="2">Belongs to the major facilitator superfamily.</text>
</comment>
<evidence type="ECO:0000256" key="4">
    <source>
        <dbReference type="ARBA" id="ARBA00022692"/>
    </source>
</evidence>
<dbReference type="Proteomes" id="UP000565613">
    <property type="component" value="Unassembled WGS sequence"/>
</dbReference>
<dbReference type="InterPro" id="IPR011701">
    <property type="entry name" value="MFS"/>
</dbReference>
<comment type="caution">
    <text evidence="9">The sequence shown here is derived from an EMBL/GenBank/DDBJ whole genome shotgun (WGS) entry which is preliminary data.</text>
</comment>
<feature type="transmembrane region" description="Helical" evidence="7">
    <location>
        <begin position="34"/>
        <end position="59"/>
    </location>
</feature>
<dbReference type="Gene3D" id="1.20.1250.20">
    <property type="entry name" value="MFS general substrate transporter like domains"/>
    <property type="match status" value="1"/>
</dbReference>
<protein>
    <submittedName>
        <fullName evidence="9">MFS transporter</fullName>
    </submittedName>
</protein>
<dbReference type="PANTHER" id="PTHR23514">
    <property type="entry name" value="BYPASS OF STOP CODON PROTEIN 6"/>
    <property type="match status" value="1"/>
</dbReference>
<dbReference type="RefSeq" id="WP_170103119.1">
    <property type="nucleotide sequence ID" value="NZ_JABAGR010000001.1"/>
</dbReference>
<dbReference type="InterPro" id="IPR020846">
    <property type="entry name" value="MFS_dom"/>
</dbReference>
<gene>
    <name evidence="9" type="ORF">HF885_01020</name>
</gene>
<dbReference type="InterPro" id="IPR036259">
    <property type="entry name" value="MFS_trans_sf"/>
</dbReference>
<evidence type="ECO:0000256" key="1">
    <source>
        <dbReference type="ARBA" id="ARBA00004651"/>
    </source>
</evidence>
<organism evidence="9 10">
    <name type="scientific">Parafannyhessea umbonata</name>
    <dbReference type="NCBI Taxonomy" id="604330"/>
    <lineage>
        <taxon>Bacteria</taxon>
        <taxon>Bacillati</taxon>
        <taxon>Actinomycetota</taxon>
        <taxon>Coriobacteriia</taxon>
        <taxon>Coriobacteriales</taxon>
        <taxon>Atopobiaceae</taxon>
        <taxon>Parafannyhessea</taxon>
    </lineage>
</organism>
<evidence type="ECO:0000259" key="8">
    <source>
        <dbReference type="PROSITE" id="PS50850"/>
    </source>
</evidence>
<feature type="transmembrane region" description="Helical" evidence="7">
    <location>
        <begin position="277"/>
        <end position="295"/>
    </location>
</feature>
<keyword evidence="3" id="KW-0813">Transport</keyword>
<keyword evidence="6 7" id="KW-0472">Membrane</keyword>
<dbReference type="GO" id="GO:0005886">
    <property type="term" value="C:plasma membrane"/>
    <property type="evidence" value="ECO:0007669"/>
    <property type="project" value="UniProtKB-SubCell"/>
</dbReference>
<feature type="transmembrane region" description="Helical" evidence="7">
    <location>
        <begin position="244"/>
        <end position="265"/>
    </location>
</feature>
<accession>A0A7X9T9D3</accession>
<name>A0A7X9T9D3_9ACTN</name>
<feature type="transmembrane region" description="Helical" evidence="7">
    <location>
        <begin position="341"/>
        <end position="358"/>
    </location>
</feature>
<reference evidence="9 10" key="1">
    <citation type="submission" date="2020-04" db="EMBL/GenBank/DDBJ databases">
        <authorList>
            <person name="Hitch T.C.A."/>
            <person name="Wylensek D."/>
            <person name="Clavel T."/>
        </authorList>
    </citation>
    <scope>NUCLEOTIDE SEQUENCE [LARGE SCALE GENOMIC DNA]</scope>
    <source>
        <strain evidence="9 10">105184</strain>
    </source>
</reference>
<evidence type="ECO:0000256" key="2">
    <source>
        <dbReference type="ARBA" id="ARBA00008335"/>
    </source>
</evidence>
<evidence type="ECO:0000256" key="5">
    <source>
        <dbReference type="ARBA" id="ARBA00022989"/>
    </source>
</evidence>
<proteinExistence type="inferred from homology"/>
<feature type="transmembrane region" description="Helical" evidence="7">
    <location>
        <begin position="364"/>
        <end position="384"/>
    </location>
</feature>
<evidence type="ECO:0000256" key="3">
    <source>
        <dbReference type="ARBA" id="ARBA00022448"/>
    </source>
</evidence>
<dbReference type="PROSITE" id="PS50850">
    <property type="entry name" value="MFS"/>
    <property type="match status" value="1"/>
</dbReference>
<dbReference type="GO" id="GO:0022857">
    <property type="term" value="F:transmembrane transporter activity"/>
    <property type="evidence" value="ECO:0007669"/>
    <property type="project" value="InterPro"/>
</dbReference>